<dbReference type="EMBL" id="JBEUSY010000509">
    <property type="protein sequence ID" value="KAL1228257.1"/>
    <property type="molecule type" value="Genomic_DNA"/>
</dbReference>
<keyword evidence="2" id="KW-1185">Reference proteome</keyword>
<proteinExistence type="predicted"/>
<name>A0ABR3K5I4_TRISP</name>
<accession>A0ABR3K5I4</accession>
<evidence type="ECO:0000313" key="1">
    <source>
        <dbReference type="EMBL" id="KAL1228257.1"/>
    </source>
</evidence>
<dbReference type="Proteomes" id="UP001558632">
    <property type="component" value="Unassembled WGS sequence"/>
</dbReference>
<evidence type="ECO:0000313" key="2">
    <source>
        <dbReference type="Proteomes" id="UP001558632"/>
    </source>
</evidence>
<sequence length="67" mass="8078">MINLNVIFWFPSEWIWDEKMRKLYALESSSRRVVDHSDRGDLRLRRMLVVRRKKCSDLFDAFAFGLG</sequence>
<reference evidence="1 2" key="1">
    <citation type="submission" date="2024-07" db="EMBL/GenBank/DDBJ databases">
        <title>Enhanced genomic and transcriptomic resources for Trichinella pseudospiralis and T. spiralis underpin the discovery of pronounced molecular differences between stages and species.</title>
        <authorList>
            <person name="Pasi K.K."/>
            <person name="La Rosa G."/>
            <person name="Gomez-Morales M.A."/>
            <person name="Tosini F."/>
            <person name="Sumanam S."/>
            <person name="Young N.D."/>
            <person name="Chang B.C."/>
            <person name="Robin G.B."/>
        </authorList>
    </citation>
    <scope>NUCLEOTIDE SEQUENCE [LARGE SCALE GENOMIC DNA]</scope>
    <source>
        <strain evidence="1">ISS534</strain>
    </source>
</reference>
<comment type="caution">
    <text evidence="1">The sequence shown here is derived from an EMBL/GenBank/DDBJ whole genome shotgun (WGS) entry which is preliminary data.</text>
</comment>
<gene>
    <name evidence="1" type="ORF">TSPI_07615</name>
</gene>
<organism evidence="1 2">
    <name type="scientific">Trichinella spiralis</name>
    <name type="common">Trichina worm</name>
    <dbReference type="NCBI Taxonomy" id="6334"/>
    <lineage>
        <taxon>Eukaryota</taxon>
        <taxon>Metazoa</taxon>
        <taxon>Ecdysozoa</taxon>
        <taxon>Nematoda</taxon>
        <taxon>Enoplea</taxon>
        <taxon>Dorylaimia</taxon>
        <taxon>Trichinellida</taxon>
        <taxon>Trichinellidae</taxon>
        <taxon>Trichinella</taxon>
    </lineage>
</organism>
<protein>
    <submittedName>
        <fullName evidence="1">AT-rich interactive domain-containing protein 3C</fullName>
    </submittedName>
</protein>